<evidence type="ECO:0000313" key="1">
    <source>
        <dbReference type="EMBL" id="UWL61484.1"/>
    </source>
</evidence>
<accession>A0ABY5UHK0</accession>
<sequence length="46" mass="4800">MITLKWLAVLMFAVALLGLASLFITSDKGDVSPESPTPPASSPTQP</sequence>
<organism evidence="1 2">
    <name type="scientific">Brucella pseudintermedia</name>
    <dbReference type="NCBI Taxonomy" id="370111"/>
    <lineage>
        <taxon>Bacteria</taxon>
        <taxon>Pseudomonadati</taxon>
        <taxon>Pseudomonadota</taxon>
        <taxon>Alphaproteobacteria</taxon>
        <taxon>Hyphomicrobiales</taxon>
        <taxon>Brucellaceae</taxon>
        <taxon>Brucella/Ochrobactrum group</taxon>
        <taxon>Brucella</taxon>
    </lineage>
</organism>
<keyword evidence="2" id="KW-1185">Reference proteome</keyword>
<proteinExistence type="predicted"/>
<dbReference type="EMBL" id="CP099968">
    <property type="protein sequence ID" value="UWL61484.1"/>
    <property type="molecule type" value="Genomic_DNA"/>
</dbReference>
<gene>
    <name evidence="1" type="ORF">NIK97_16370</name>
</gene>
<name>A0ABY5UHK0_9HYPH</name>
<reference evidence="1" key="1">
    <citation type="submission" date="2022-06" db="EMBL/GenBank/DDBJ databases">
        <title>Complete Genome Sequence of Deoxynivalenol-bioadsorption Ochrobactrum pseudintermedium ASAG-D25.</title>
        <authorList>
            <person name="Wang N."/>
        </authorList>
    </citation>
    <scope>NUCLEOTIDE SEQUENCE</scope>
    <source>
        <strain evidence="1">ASAG-D25</strain>
    </source>
</reference>
<protein>
    <submittedName>
        <fullName evidence="1">Uncharacterized protein</fullName>
    </submittedName>
</protein>
<dbReference type="RefSeq" id="WP_162929822.1">
    <property type="nucleotide sequence ID" value="NZ_CADEAT010000014.1"/>
</dbReference>
<dbReference type="Proteomes" id="UP001058739">
    <property type="component" value="Chromosome 02"/>
</dbReference>
<evidence type="ECO:0000313" key="2">
    <source>
        <dbReference type="Proteomes" id="UP001058739"/>
    </source>
</evidence>